<feature type="compositionally biased region" description="Basic residues" evidence="1">
    <location>
        <begin position="131"/>
        <end position="144"/>
    </location>
</feature>
<name>A0A2Y9SNS9_PHYMC</name>
<evidence type="ECO:0000313" key="3">
    <source>
        <dbReference type="RefSeq" id="XP_023979963.1"/>
    </source>
</evidence>
<dbReference type="GeneID" id="112065019"/>
<evidence type="ECO:0000256" key="1">
    <source>
        <dbReference type="SAM" id="MobiDB-lite"/>
    </source>
</evidence>
<dbReference type="AlphaFoldDB" id="A0A2Y9SNS9"/>
<dbReference type="KEGG" id="pcad:112065019"/>
<feature type="compositionally biased region" description="Pro residues" evidence="1">
    <location>
        <begin position="119"/>
        <end position="128"/>
    </location>
</feature>
<gene>
    <name evidence="3" type="primary">LOC112065019</name>
</gene>
<dbReference type="InParanoid" id="A0A2Y9SNS9"/>
<feature type="compositionally biased region" description="Basic residues" evidence="1">
    <location>
        <begin position="23"/>
        <end position="42"/>
    </location>
</feature>
<feature type="region of interest" description="Disordered" evidence="1">
    <location>
        <begin position="1"/>
        <end position="234"/>
    </location>
</feature>
<feature type="compositionally biased region" description="Pro residues" evidence="1">
    <location>
        <begin position="217"/>
        <end position="226"/>
    </location>
</feature>
<keyword evidence="2" id="KW-1185">Reference proteome</keyword>
<proteinExistence type="predicted"/>
<dbReference type="RefSeq" id="XP_023979963.1">
    <property type="nucleotide sequence ID" value="XM_024124195.1"/>
</dbReference>
<organism evidence="2 3">
    <name type="scientific">Physeter macrocephalus</name>
    <name type="common">Sperm whale</name>
    <name type="synonym">Physeter catodon</name>
    <dbReference type="NCBI Taxonomy" id="9755"/>
    <lineage>
        <taxon>Eukaryota</taxon>
        <taxon>Metazoa</taxon>
        <taxon>Chordata</taxon>
        <taxon>Craniata</taxon>
        <taxon>Vertebrata</taxon>
        <taxon>Euteleostomi</taxon>
        <taxon>Mammalia</taxon>
        <taxon>Eutheria</taxon>
        <taxon>Laurasiatheria</taxon>
        <taxon>Artiodactyla</taxon>
        <taxon>Whippomorpha</taxon>
        <taxon>Cetacea</taxon>
        <taxon>Odontoceti</taxon>
        <taxon>Physeteridae</taxon>
        <taxon>Physeter</taxon>
    </lineage>
</organism>
<sequence length="318" mass="33729">MELPSGWGRGAPSCLKPKAGFQFKRRHPVFPALSRRKLRPHARGPCSSAAPGPLRPHTHQSSGPARPAQAQLRGGGQGARARSEGPRRPALGRTAAGGGALALTLPGAPPGQPHSLPARPMPSQPGPRPRLGGRTHRLAPRLRRTPQGPAERAGSTPGLGGTTGLKRRGWPGGPPPGKHLRVAAGPFRAGDRPSRNKRAIPPSRIAPGEAAEGTFPRPTPALPPPQKKWEKRRAPGALFPLSSSWGRARMVLLGVGKACGVSNPKEGPQPVGDEKGSCPQGRRVKLLKGRESLLGFSRIPSLKKSWWNECEIIADWIR</sequence>
<accession>A0A2Y9SNS9</accession>
<protein>
    <submittedName>
        <fullName evidence="3">Basic proline-rich protein-like</fullName>
    </submittedName>
</protein>
<evidence type="ECO:0000313" key="2">
    <source>
        <dbReference type="Proteomes" id="UP000248484"/>
    </source>
</evidence>
<reference evidence="3" key="1">
    <citation type="submission" date="2025-08" db="UniProtKB">
        <authorList>
            <consortium name="RefSeq"/>
        </authorList>
    </citation>
    <scope>IDENTIFICATION</scope>
    <source>
        <tissue evidence="3">Muscle</tissue>
    </source>
</reference>
<dbReference type="Proteomes" id="UP000248484">
    <property type="component" value="Chromosome 1"/>
</dbReference>